<evidence type="ECO:0000313" key="1">
    <source>
        <dbReference type="EMBL" id="RRB17047.1"/>
    </source>
</evidence>
<dbReference type="Gene3D" id="2.20.110.10">
    <property type="entry name" value="Histone H3 K4-specific methyltransferase SET7/9 N-terminal domain"/>
    <property type="match status" value="1"/>
</dbReference>
<dbReference type="RefSeq" id="WP_124903258.1">
    <property type="nucleotide sequence ID" value="NZ_RQJP01000001.1"/>
</dbReference>
<accession>A0A3P1CUM9</accession>
<keyword evidence="2" id="KW-1185">Reference proteome</keyword>
<gene>
    <name evidence="1" type="ORF">EHT87_01825</name>
</gene>
<dbReference type="SUPFAM" id="SSF82185">
    <property type="entry name" value="Histone H3 K4-specific methyltransferase SET7/9 N-terminal domain"/>
    <property type="match status" value="1"/>
</dbReference>
<dbReference type="OrthoDB" id="934760at2"/>
<dbReference type="EMBL" id="RQJP01000001">
    <property type="protein sequence ID" value="RRB17047.1"/>
    <property type="molecule type" value="Genomic_DNA"/>
</dbReference>
<organism evidence="1 2">
    <name type="scientific">Larkinella knui</name>
    <dbReference type="NCBI Taxonomy" id="2025310"/>
    <lineage>
        <taxon>Bacteria</taxon>
        <taxon>Pseudomonadati</taxon>
        <taxon>Bacteroidota</taxon>
        <taxon>Cytophagia</taxon>
        <taxon>Cytophagales</taxon>
        <taxon>Spirosomataceae</taxon>
        <taxon>Larkinella</taxon>
    </lineage>
</organism>
<sequence length="257" mass="30150">MNSFFLLCLTTLLVVQPGDDARQNRRMKNRVERRELQNSIEEVTYHDRRHKVATVRIYDKANRQRSEELYSDYQQRIRHGRTRSWYQNGQLHWTCDFKENQINGPFFSYYEDGSLKRREYYRMGTVRKGECFLQDGTSVACQPLVQSVEFEGGQKKFVQFLQQRLGHIQSADPAFFITLEATVSEEGILYSLRPLAYLENRPESERQLAKQLIAGLRDMPLWKPMIVDDQPVQTDLLISIHINAGKVFNASYGLNLM</sequence>
<reference evidence="1 2" key="1">
    <citation type="submission" date="2018-11" db="EMBL/GenBank/DDBJ databases">
        <authorList>
            <person name="Zhou Z."/>
            <person name="Wang G."/>
        </authorList>
    </citation>
    <scope>NUCLEOTIDE SEQUENCE [LARGE SCALE GENOMIC DNA]</scope>
    <source>
        <strain evidence="1 2">KCTC42998</strain>
    </source>
</reference>
<dbReference type="Proteomes" id="UP000274271">
    <property type="component" value="Unassembled WGS sequence"/>
</dbReference>
<name>A0A3P1CUM9_9BACT</name>
<comment type="caution">
    <text evidence="1">The sequence shown here is derived from an EMBL/GenBank/DDBJ whole genome shotgun (WGS) entry which is preliminary data.</text>
</comment>
<protein>
    <submittedName>
        <fullName evidence="1">Uncharacterized protein</fullName>
    </submittedName>
</protein>
<evidence type="ECO:0000313" key="2">
    <source>
        <dbReference type="Proteomes" id="UP000274271"/>
    </source>
</evidence>
<proteinExistence type="predicted"/>
<dbReference type="AlphaFoldDB" id="A0A3P1CUM9"/>